<reference evidence="2 3" key="1">
    <citation type="journal article" date="2023" name="Nucleic Acids Res.">
        <title>The hologenome of Daphnia magna reveals possible DNA methylation and microbiome-mediated evolution of the host genome.</title>
        <authorList>
            <person name="Chaturvedi A."/>
            <person name="Li X."/>
            <person name="Dhandapani V."/>
            <person name="Marshall H."/>
            <person name="Kissane S."/>
            <person name="Cuenca-Cambronero M."/>
            <person name="Asole G."/>
            <person name="Calvet F."/>
            <person name="Ruiz-Romero M."/>
            <person name="Marangio P."/>
            <person name="Guigo R."/>
            <person name="Rago D."/>
            <person name="Mirbahai L."/>
            <person name="Eastwood N."/>
            <person name="Colbourne J.K."/>
            <person name="Zhou J."/>
            <person name="Mallon E."/>
            <person name="Orsini L."/>
        </authorList>
    </citation>
    <scope>NUCLEOTIDE SEQUENCE [LARGE SCALE GENOMIC DNA]</scope>
    <source>
        <strain evidence="2">LRV0_1</strain>
    </source>
</reference>
<protein>
    <submittedName>
        <fullName evidence="2">Uncharacterized protein</fullName>
    </submittedName>
</protein>
<gene>
    <name evidence="2" type="ORF">OUZ56_002364</name>
</gene>
<comment type="caution">
    <text evidence="2">The sequence shown here is derived from an EMBL/GenBank/DDBJ whole genome shotgun (WGS) entry which is preliminary data.</text>
</comment>
<evidence type="ECO:0000313" key="2">
    <source>
        <dbReference type="EMBL" id="KAK4020380.1"/>
    </source>
</evidence>
<dbReference type="EMBL" id="JAOYFB010000036">
    <property type="protein sequence ID" value="KAK4020380.1"/>
    <property type="molecule type" value="Genomic_DNA"/>
</dbReference>
<name>A0ABR0A5X0_9CRUS</name>
<keyword evidence="3" id="KW-1185">Reference proteome</keyword>
<keyword evidence="1" id="KW-1133">Transmembrane helix</keyword>
<evidence type="ECO:0000313" key="3">
    <source>
        <dbReference type="Proteomes" id="UP001234178"/>
    </source>
</evidence>
<keyword evidence="1" id="KW-0472">Membrane</keyword>
<evidence type="ECO:0000256" key="1">
    <source>
        <dbReference type="SAM" id="Phobius"/>
    </source>
</evidence>
<proteinExistence type="predicted"/>
<accession>A0ABR0A5X0</accession>
<organism evidence="2 3">
    <name type="scientific">Daphnia magna</name>
    <dbReference type="NCBI Taxonomy" id="35525"/>
    <lineage>
        <taxon>Eukaryota</taxon>
        <taxon>Metazoa</taxon>
        <taxon>Ecdysozoa</taxon>
        <taxon>Arthropoda</taxon>
        <taxon>Crustacea</taxon>
        <taxon>Branchiopoda</taxon>
        <taxon>Diplostraca</taxon>
        <taxon>Cladocera</taxon>
        <taxon>Anomopoda</taxon>
        <taxon>Daphniidae</taxon>
        <taxon>Daphnia</taxon>
    </lineage>
</organism>
<dbReference type="Proteomes" id="UP001234178">
    <property type="component" value="Unassembled WGS sequence"/>
</dbReference>
<feature type="transmembrane region" description="Helical" evidence="1">
    <location>
        <begin position="68"/>
        <end position="91"/>
    </location>
</feature>
<keyword evidence="1" id="KW-0812">Transmembrane</keyword>
<sequence>MISTLVKPIKRKLHVRIGDSKNRGVTLRLWERESISLIKPALNQERKQMRASTVSGLRLILAIPKQSFPVLNALSLPALVAGILNISLAMFDNLGHYSNA</sequence>